<dbReference type="AlphaFoldDB" id="A0A8J2MYU5"/>
<evidence type="ECO:0000313" key="2">
    <source>
        <dbReference type="EMBL" id="CAG5104456.1"/>
    </source>
</evidence>
<organism evidence="2 3">
    <name type="scientific">Cotesia congregata</name>
    <name type="common">Parasitoid wasp</name>
    <name type="synonym">Apanteles congregatus</name>
    <dbReference type="NCBI Taxonomy" id="51543"/>
    <lineage>
        <taxon>Eukaryota</taxon>
        <taxon>Metazoa</taxon>
        <taxon>Ecdysozoa</taxon>
        <taxon>Arthropoda</taxon>
        <taxon>Hexapoda</taxon>
        <taxon>Insecta</taxon>
        <taxon>Pterygota</taxon>
        <taxon>Neoptera</taxon>
        <taxon>Endopterygota</taxon>
        <taxon>Hymenoptera</taxon>
        <taxon>Apocrita</taxon>
        <taxon>Ichneumonoidea</taxon>
        <taxon>Braconidae</taxon>
        <taxon>Microgastrinae</taxon>
        <taxon>Cotesia</taxon>
    </lineage>
</organism>
<keyword evidence="1" id="KW-0732">Signal</keyword>
<gene>
    <name evidence="2" type="ORF">HICCMSTLAB_LOCUS12011</name>
</gene>
<comment type="caution">
    <text evidence="2">The sequence shown here is derived from an EMBL/GenBank/DDBJ whole genome shotgun (WGS) entry which is preliminary data.</text>
</comment>
<dbReference type="Proteomes" id="UP000786811">
    <property type="component" value="Unassembled WGS sequence"/>
</dbReference>
<name>A0A8J2MYU5_COTCN</name>
<dbReference type="OrthoDB" id="6597368at2759"/>
<accession>A0A8J2MYU5</accession>
<feature type="chain" id="PRO_5035176631" evidence="1">
    <location>
        <begin position="17"/>
        <end position="129"/>
    </location>
</feature>
<evidence type="ECO:0000256" key="1">
    <source>
        <dbReference type="SAM" id="SignalP"/>
    </source>
</evidence>
<protein>
    <submittedName>
        <fullName evidence="2">Uncharacterized protein</fullName>
    </submittedName>
</protein>
<feature type="signal peptide" evidence="1">
    <location>
        <begin position="1"/>
        <end position="16"/>
    </location>
</feature>
<reference evidence="2" key="1">
    <citation type="submission" date="2021-04" db="EMBL/GenBank/DDBJ databases">
        <authorList>
            <person name="Chebbi M.A.C M."/>
        </authorList>
    </citation>
    <scope>NUCLEOTIDE SEQUENCE</scope>
</reference>
<evidence type="ECO:0000313" key="3">
    <source>
        <dbReference type="Proteomes" id="UP000786811"/>
    </source>
</evidence>
<keyword evidence="3" id="KW-1185">Reference proteome</keyword>
<proteinExistence type="predicted"/>
<dbReference type="EMBL" id="CAJNRD030001123">
    <property type="protein sequence ID" value="CAG5104456.1"/>
    <property type="molecule type" value="Genomic_DNA"/>
</dbReference>
<sequence>MLLPFSFGILQCLVRSLTMVGVCRKIANVIVKRKDILRLLNILNTYPCCYRNEQEKLIQDKIDTTINAIVICVTVYRLSHIGVNHPKLIPTSCDVAMAVYQSDWYILSLGTQKSLLLVKLSYSLYNVLQ</sequence>